<feature type="region of interest" description="Disordered" evidence="1">
    <location>
        <begin position="456"/>
        <end position="596"/>
    </location>
</feature>
<evidence type="ECO:0000313" key="6">
    <source>
        <dbReference type="Proteomes" id="UP000583929"/>
    </source>
</evidence>
<feature type="compositionally biased region" description="Pro residues" evidence="1">
    <location>
        <begin position="163"/>
        <end position="186"/>
    </location>
</feature>
<dbReference type="Proteomes" id="UP000583929">
    <property type="component" value="Unassembled WGS sequence"/>
</dbReference>
<gene>
    <name evidence="4" type="ORF">F8388_012066</name>
    <name evidence="3" type="ORF">G4B88_000103</name>
</gene>
<sequence length="622" mass="69909">MERTAEAKRWLSTAEKLLAARDHLGAKSFAIRVREVYPGLETVDDLVAVADTLHAAEQRINNQYDWYAILQLPRYTQNMELVATQYRRLALLLNPHRNRLPHSDEAFQLVTEAWAVLSNQTRRNFFHSELNMFARYDFGAPAGPGSGSGQLFERQFFQSHQQPQPPPPPPPQQQPPPPQPPQPLQPKPQQHSQSQSHSLPQWQFHPPQPKFQTQAQPQVQTQSREQTPPQPQSREQLLPQPQFQPQQQQHHQMKEQPQPQPQPQLQQSQSKEHTQPQSQPLPQQQPQPARKNLGTIDGRVEENEEEEERPNLNNVAESTRASLPTETIEEAEYEGESFWTACPYCYVLYEYPKGYEECVLRCQNCKRAFHAAVIPSPPVRGKEDTYFCCWGFFPLGFSGNAKDVSGSSGWTPFSPMFSCPIQTPGKRNDDGKGKRPRGGSPRFIYRDDDIFVELSDDSDESDDADWRNTRRLKRTRTSTRSRNTPTKNAKTTTTATNTTRVTRASQNVGARDNGSSANGENVNGAIGSSKGPQSRGELRKTKAVASGGKKKGAVERSKLDLNVEFSNDVEESATTGVKNKGREAGHGEEDNIEGNGFFEGLDEFLSSLPILNVVGDDKVKAA</sequence>
<keyword evidence="6" id="KW-1185">Reference proteome</keyword>
<evidence type="ECO:0000313" key="5">
    <source>
        <dbReference type="Proteomes" id="UP000525078"/>
    </source>
</evidence>
<feature type="region of interest" description="Disordered" evidence="1">
    <location>
        <begin position="158"/>
        <end position="321"/>
    </location>
</feature>
<dbReference type="CDD" id="cd06257">
    <property type="entry name" value="DnaJ"/>
    <property type="match status" value="1"/>
</dbReference>
<feature type="compositionally biased region" description="Polar residues" evidence="1">
    <location>
        <begin position="223"/>
        <end position="235"/>
    </location>
</feature>
<evidence type="ECO:0000256" key="1">
    <source>
        <dbReference type="SAM" id="MobiDB-lite"/>
    </source>
</evidence>
<dbReference type="PROSITE" id="PS00636">
    <property type="entry name" value="DNAJ_1"/>
    <property type="match status" value="1"/>
</dbReference>
<dbReference type="AlphaFoldDB" id="A0A7J6G0B5"/>
<dbReference type="InterPro" id="IPR018253">
    <property type="entry name" value="DnaJ_domain_CS"/>
</dbReference>
<dbReference type="Gene3D" id="1.10.287.110">
    <property type="entry name" value="DnaJ domain"/>
    <property type="match status" value="1"/>
</dbReference>
<feature type="domain" description="J" evidence="2">
    <location>
        <begin position="65"/>
        <end position="134"/>
    </location>
</feature>
<dbReference type="SUPFAM" id="SSF46565">
    <property type="entry name" value="Chaperone J-domain"/>
    <property type="match status" value="1"/>
</dbReference>
<name>A0A7J6G0B5_CANSA</name>
<evidence type="ECO:0000313" key="3">
    <source>
        <dbReference type="EMBL" id="KAF4376415.1"/>
    </source>
</evidence>
<dbReference type="Pfam" id="PF00226">
    <property type="entry name" value="DnaJ"/>
    <property type="match status" value="1"/>
</dbReference>
<feature type="compositionally biased region" description="Low complexity" evidence="1">
    <location>
        <begin position="263"/>
        <end position="288"/>
    </location>
</feature>
<dbReference type="PANTHER" id="PTHR45496">
    <property type="entry name" value="CHAPERONE DNAJ-DOMAIN SUPERFAMILY PROTEIN"/>
    <property type="match status" value="1"/>
</dbReference>
<accession>A0A7J6G0B5</accession>
<feature type="compositionally biased region" description="Basic residues" evidence="1">
    <location>
        <begin position="469"/>
        <end position="479"/>
    </location>
</feature>
<feature type="compositionally biased region" description="Basic and acidic residues" evidence="1">
    <location>
        <begin position="580"/>
        <end position="589"/>
    </location>
</feature>
<protein>
    <recommendedName>
        <fullName evidence="2">J domain-containing protein</fullName>
    </recommendedName>
</protein>
<dbReference type="InterPro" id="IPR036869">
    <property type="entry name" value="J_dom_sf"/>
</dbReference>
<dbReference type="InterPro" id="IPR001623">
    <property type="entry name" value="DnaJ_domain"/>
</dbReference>
<dbReference type="CDD" id="cd15489">
    <property type="entry name" value="PHD_SF"/>
    <property type="match status" value="1"/>
</dbReference>
<comment type="caution">
    <text evidence="3">The sequence shown here is derived from an EMBL/GenBank/DDBJ whole genome shotgun (WGS) entry which is preliminary data.</text>
</comment>
<dbReference type="PANTHER" id="PTHR45496:SF19">
    <property type="entry name" value="J DOMAIN-CONTAINING PROTEIN"/>
    <property type="match status" value="1"/>
</dbReference>
<evidence type="ECO:0000259" key="2">
    <source>
        <dbReference type="PROSITE" id="PS50076"/>
    </source>
</evidence>
<dbReference type="EMBL" id="JAATIQ010000154">
    <property type="protein sequence ID" value="KAF4376415.1"/>
    <property type="molecule type" value="Genomic_DNA"/>
</dbReference>
<feature type="compositionally biased region" description="Basic and acidic residues" evidence="1">
    <location>
        <begin position="552"/>
        <end position="561"/>
    </location>
</feature>
<dbReference type="PROSITE" id="PS50076">
    <property type="entry name" value="DNAJ_2"/>
    <property type="match status" value="1"/>
</dbReference>
<feature type="compositionally biased region" description="Low complexity" evidence="1">
    <location>
        <begin position="187"/>
        <end position="201"/>
    </location>
</feature>
<evidence type="ECO:0000313" key="4">
    <source>
        <dbReference type="EMBL" id="KAF4381144.1"/>
    </source>
</evidence>
<dbReference type="InterPro" id="IPR053052">
    <property type="entry name" value="Imprinting_Balance_Reg"/>
</dbReference>
<feature type="compositionally biased region" description="Low complexity" evidence="1">
    <location>
        <begin position="236"/>
        <end position="250"/>
    </location>
</feature>
<feature type="compositionally biased region" description="Low complexity" evidence="1">
    <location>
        <begin position="480"/>
        <end position="504"/>
    </location>
</feature>
<reference evidence="5 6" key="1">
    <citation type="journal article" date="2020" name="bioRxiv">
        <title>Sequence and annotation of 42 cannabis genomes reveals extensive copy number variation in cannabinoid synthesis and pathogen resistance genes.</title>
        <authorList>
            <person name="Mckernan K.J."/>
            <person name="Helbert Y."/>
            <person name="Kane L.T."/>
            <person name="Ebling H."/>
            <person name="Zhang L."/>
            <person name="Liu B."/>
            <person name="Eaton Z."/>
            <person name="Mclaughlin S."/>
            <person name="Kingan S."/>
            <person name="Baybayan P."/>
            <person name="Concepcion G."/>
            <person name="Jordan M."/>
            <person name="Riva A."/>
            <person name="Barbazuk W."/>
            <person name="Harkins T."/>
        </authorList>
    </citation>
    <scope>NUCLEOTIDE SEQUENCE [LARGE SCALE GENOMIC DNA]</scope>
    <source>
        <strain evidence="5 6">cv. Jamaican Lion 4</strain>
        <strain evidence="3">Father</strain>
        <strain evidence="4">Mother</strain>
        <tissue evidence="3">Leaf</tissue>
    </source>
</reference>
<dbReference type="EMBL" id="JAATIP010000063">
    <property type="protein sequence ID" value="KAF4381144.1"/>
    <property type="molecule type" value="Genomic_DNA"/>
</dbReference>
<feature type="compositionally biased region" description="Polar residues" evidence="1">
    <location>
        <begin position="505"/>
        <end position="521"/>
    </location>
</feature>
<dbReference type="Proteomes" id="UP000525078">
    <property type="component" value="Unassembled WGS sequence"/>
</dbReference>
<feature type="compositionally biased region" description="Polar residues" evidence="1">
    <location>
        <begin position="311"/>
        <end position="321"/>
    </location>
</feature>
<feature type="compositionally biased region" description="Low complexity" evidence="1">
    <location>
        <begin position="210"/>
        <end position="222"/>
    </location>
</feature>
<proteinExistence type="predicted"/>
<organism evidence="3 6">
    <name type="scientific">Cannabis sativa</name>
    <name type="common">Hemp</name>
    <name type="synonym">Marijuana</name>
    <dbReference type="NCBI Taxonomy" id="3483"/>
    <lineage>
        <taxon>Eukaryota</taxon>
        <taxon>Viridiplantae</taxon>
        <taxon>Streptophyta</taxon>
        <taxon>Embryophyta</taxon>
        <taxon>Tracheophyta</taxon>
        <taxon>Spermatophyta</taxon>
        <taxon>Magnoliopsida</taxon>
        <taxon>eudicotyledons</taxon>
        <taxon>Gunneridae</taxon>
        <taxon>Pentapetalae</taxon>
        <taxon>rosids</taxon>
        <taxon>fabids</taxon>
        <taxon>Rosales</taxon>
        <taxon>Cannabaceae</taxon>
        <taxon>Cannabis</taxon>
    </lineage>
</organism>
<dbReference type="SMART" id="SM00271">
    <property type="entry name" value="DnaJ"/>
    <property type="match status" value="1"/>
</dbReference>
<feature type="region of interest" description="Disordered" evidence="1">
    <location>
        <begin position="421"/>
        <end position="443"/>
    </location>
</feature>